<sequence>MPFYSSIVHNSLLSSLTYRKGRFQLKWLEMGMALVIMLIILGYVSGVLVKGKRMFAVAGTGILIFGGHMLLEGYRVQMILFYALFAVILLCFIFGALFRKTIEMNERPKLWKRITALSVGTVTVAAAFAVPLYALPLIVLPSPTGPHHVGTVSYHWIDDSRAEVWTAAEDDNREVMVRVWYPAKLVDNMRPAPYAHPARQLKLLGKGQPLYVNAIIDSLTNVKTHSYLHLPVSSALSGYPVLLFSPGFGASNFMYTSMTENLASHGYIVVAVEHPYYTEIPTLFPDGRVTKEKVVIAEDSLVWDNMDEHMQLWVDDIKFVLHRLHELDKKDPQNILAGRLDLHRIGMLGHSFGGAAAAQVMHQDSRVLSGVNMDGFPFGAKIEDGLPHPFLYIQTSYSDDFANLELSEEEWSGSNEYSGLDLNNEYAREAAELVQRKEGILKNGGMEWVVPGADHMSFSDIVLYSPLFGNRDLSLLEEVNEKLVRFFDDHVKAEHVHSAE</sequence>
<dbReference type="GO" id="GO:0003847">
    <property type="term" value="F:1-alkyl-2-acetylglycerophosphocholine esterase activity"/>
    <property type="evidence" value="ECO:0007669"/>
    <property type="project" value="TreeGrafter"/>
</dbReference>
<keyword evidence="4" id="KW-1133">Transmembrane helix</keyword>
<evidence type="ECO:0000256" key="4">
    <source>
        <dbReference type="SAM" id="Phobius"/>
    </source>
</evidence>
<keyword evidence="1" id="KW-0378">Hydrolase</keyword>
<evidence type="ECO:0000313" key="6">
    <source>
        <dbReference type="Proteomes" id="UP000447876"/>
    </source>
</evidence>
<dbReference type="Gene3D" id="3.40.50.1820">
    <property type="entry name" value="alpha/beta hydrolase"/>
    <property type="match status" value="1"/>
</dbReference>
<dbReference type="OrthoDB" id="9814760at2"/>
<evidence type="ECO:0000313" key="5">
    <source>
        <dbReference type="EMBL" id="MUG43714.1"/>
    </source>
</evidence>
<evidence type="ECO:0000256" key="1">
    <source>
        <dbReference type="ARBA" id="ARBA00022801"/>
    </source>
</evidence>
<name>A0A7X2YZ28_9BACL</name>
<keyword evidence="4" id="KW-0812">Transmembrane</keyword>
<organism evidence="5 6">
    <name type="scientific">Paenibacillus woosongensis</name>
    <dbReference type="NCBI Taxonomy" id="307580"/>
    <lineage>
        <taxon>Bacteria</taxon>
        <taxon>Bacillati</taxon>
        <taxon>Bacillota</taxon>
        <taxon>Bacilli</taxon>
        <taxon>Bacillales</taxon>
        <taxon>Paenibacillaceae</taxon>
        <taxon>Paenibacillus</taxon>
    </lineage>
</organism>
<dbReference type="EMBL" id="WNZW01000001">
    <property type="protein sequence ID" value="MUG43714.1"/>
    <property type="molecule type" value="Genomic_DNA"/>
</dbReference>
<keyword evidence="4" id="KW-0472">Membrane</keyword>
<accession>A0A7X2YZ28</accession>
<feature type="transmembrane region" description="Helical" evidence="4">
    <location>
        <begin position="30"/>
        <end position="49"/>
    </location>
</feature>
<evidence type="ECO:0008006" key="7">
    <source>
        <dbReference type="Google" id="ProtNLM"/>
    </source>
</evidence>
<dbReference type="SUPFAM" id="SSF53474">
    <property type="entry name" value="alpha/beta-Hydrolases"/>
    <property type="match status" value="1"/>
</dbReference>
<protein>
    <recommendedName>
        <fullName evidence="7">Carboxylic ester hydrolase</fullName>
    </recommendedName>
</protein>
<dbReference type="PANTHER" id="PTHR10272:SF0">
    <property type="entry name" value="PLATELET-ACTIVATING FACTOR ACETYLHYDROLASE"/>
    <property type="match status" value="1"/>
</dbReference>
<evidence type="ECO:0000256" key="3">
    <source>
        <dbReference type="ARBA" id="ARBA00023098"/>
    </source>
</evidence>
<feature type="transmembrane region" description="Helical" evidence="4">
    <location>
        <begin position="54"/>
        <end position="71"/>
    </location>
</feature>
<feature type="transmembrane region" description="Helical" evidence="4">
    <location>
        <begin position="110"/>
        <end position="134"/>
    </location>
</feature>
<dbReference type="InterPro" id="IPR029058">
    <property type="entry name" value="AB_hydrolase_fold"/>
</dbReference>
<comment type="caution">
    <text evidence="5">The sequence shown here is derived from an EMBL/GenBank/DDBJ whole genome shotgun (WGS) entry which is preliminary data.</text>
</comment>
<dbReference type="Proteomes" id="UP000447876">
    <property type="component" value="Unassembled WGS sequence"/>
</dbReference>
<keyword evidence="3" id="KW-0443">Lipid metabolism</keyword>
<reference evidence="5 6" key="1">
    <citation type="submission" date="2019-11" db="EMBL/GenBank/DDBJ databases">
        <title>Draft genome sequences of five Paenibacillus species of dairy origin.</title>
        <authorList>
            <person name="Olajide A.M."/>
            <person name="Chen S."/>
            <person name="Lapointe G."/>
        </authorList>
    </citation>
    <scope>NUCLEOTIDE SEQUENCE [LARGE SCALE GENOMIC DNA]</scope>
    <source>
        <strain evidence="5 6">12CR55</strain>
    </source>
</reference>
<evidence type="ECO:0000256" key="2">
    <source>
        <dbReference type="ARBA" id="ARBA00022963"/>
    </source>
</evidence>
<proteinExistence type="predicted"/>
<dbReference type="PANTHER" id="PTHR10272">
    <property type="entry name" value="PLATELET-ACTIVATING FACTOR ACETYLHYDROLASE"/>
    <property type="match status" value="1"/>
</dbReference>
<dbReference type="Pfam" id="PF03403">
    <property type="entry name" value="PAF-AH_p_II"/>
    <property type="match status" value="1"/>
</dbReference>
<dbReference type="AlphaFoldDB" id="A0A7X2YZ28"/>
<dbReference type="GO" id="GO:0016042">
    <property type="term" value="P:lipid catabolic process"/>
    <property type="evidence" value="ECO:0007669"/>
    <property type="project" value="UniProtKB-KW"/>
</dbReference>
<feature type="transmembrane region" description="Helical" evidence="4">
    <location>
        <begin position="77"/>
        <end position="98"/>
    </location>
</feature>
<gene>
    <name evidence="5" type="ORF">GNP95_01640</name>
</gene>
<keyword evidence="2" id="KW-0442">Lipid degradation</keyword>